<dbReference type="PANTHER" id="PTHR24244:SF1">
    <property type="entry name" value="G-PROTEIN COUPLED RECEPTORS FAMILY 1 PROFILE DOMAIN-CONTAINING PROTEIN"/>
    <property type="match status" value="1"/>
</dbReference>
<feature type="domain" description="G-protein coupled receptors family 1 profile" evidence="6">
    <location>
        <begin position="20"/>
        <end position="164"/>
    </location>
</feature>
<gene>
    <name evidence="7" type="ORF">DPMN_186994</name>
</gene>
<dbReference type="AlphaFoldDB" id="A0A9D4DQP3"/>
<reference evidence="7" key="1">
    <citation type="journal article" date="2019" name="bioRxiv">
        <title>The Genome of the Zebra Mussel, Dreissena polymorpha: A Resource for Invasive Species Research.</title>
        <authorList>
            <person name="McCartney M.A."/>
            <person name="Auch B."/>
            <person name="Kono T."/>
            <person name="Mallez S."/>
            <person name="Zhang Y."/>
            <person name="Obille A."/>
            <person name="Becker A."/>
            <person name="Abrahante J.E."/>
            <person name="Garbe J."/>
            <person name="Badalamenti J.P."/>
            <person name="Herman A."/>
            <person name="Mangelson H."/>
            <person name="Liachko I."/>
            <person name="Sullivan S."/>
            <person name="Sone E.D."/>
            <person name="Koren S."/>
            <person name="Silverstein K.A.T."/>
            <person name="Beckman K.B."/>
            <person name="Gohl D.M."/>
        </authorList>
    </citation>
    <scope>NUCLEOTIDE SEQUENCE</scope>
    <source>
        <strain evidence="7">Duluth1</strain>
        <tissue evidence="7">Whole animal</tissue>
    </source>
</reference>
<keyword evidence="3 5" id="KW-1133">Transmembrane helix</keyword>
<dbReference type="PROSITE" id="PS50262">
    <property type="entry name" value="G_PROTEIN_RECEP_F1_2"/>
    <property type="match status" value="1"/>
</dbReference>
<reference evidence="7" key="2">
    <citation type="submission" date="2020-11" db="EMBL/GenBank/DDBJ databases">
        <authorList>
            <person name="McCartney M.A."/>
            <person name="Auch B."/>
            <person name="Kono T."/>
            <person name="Mallez S."/>
            <person name="Becker A."/>
            <person name="Gohl D.M."/>
            <person name="Silverstein K.A.T."/>
            <person name="Koren S."/>
            <person name="Bechman K.B."/>
            <person name="Herman A."/>
            <person name="Abrahante J.E."/>
            <person name="Garbe J."/>
        </authorList>
    </citation>
    <scope>NUCLEOTIDE SEQUENCE</scope>
    <source>
        <strain evidence="7">Duluth1</strain>
        <tissue evidence="7">Whole animal</tissue>
    </source>
</reference>
<dbReference type="InterPro" id="IPR027294">
    <property type="entry name" value="NPS_rcpt"/>
</dbReference>
<accession>A0A9D4DQP3</accession>
<dbReference type="Proteomes" id="UP000828390">
    <property type="component" value="Unassembled WGS sequence"/>
</dbReference>
<organism evidence="7 8">
    <name type="scientific">Dreissena polymorpha</name>
    <name type="common">Zebra mussel</name>
    <name type="synonym">Mytilus polymorpha</name>
    <dbReference type="NCBI Taxonomy" id="45954"/>
    <lineage>
        <taxon>Eukaryota</taxon>
        <taxon>Metazoa</taxon>
        <taxon>Spiralia</taxon>
        <taxon>Lophotrochozoa</taxon>
        <taxon>Mollusca</taxon>
        <taxon>Bivalvia</taxon>
        <taxon>Autobranchia</taxon>
        <taxon>Heteroconchia</taxon>
        <taxon>Euheterodonta</taxon>
        <taxon>Imparidentia</taxon>
        <taxon>Neoheterodontei</taxon>
        <taxon>Myida</taxon>
        <taxon>Dreissenoidea</taxon>
        <taxon>Dreissenidae</taxon>
        <taxon>Dreissena</taxon>
    </lineage>
</organism>
<comment type="caution">
    <text evidence="7">The sequence shown here is derived from an EMBL/GenBank/DDBJ whole genome shotgun (WGS) entry which is preliminary data.</text>
</comment>
<evidence type="ECO:0000256" key="4">
    <source>
        <dbReference type="ARBA" id="ARBA00023136"/>
    </source>
</evidence>
<keyword evidence="4 5" id="KW-0472">Membrane</keyword>
<evidence type="ECO:0000256" key="1">
    <source>
        <dbReference type="ARBA" id="ARBA00004370"/>
    </source>
</evidence>
<feature type="transmembrane region" description="Helical" evidence="5">
    <location>
        <begin position="6"/>
        <end position="29"/>
    </location>
</feature>
<comment type="subcellular location">
    <subcellularLocation>
        <location evidence="1">Membrane</location>
    </subcellularLocation>
</comment>
<feature type="transmembrane region" description="Helical" evidence="5">
    <location>
        <begin position="78"/>
        <end position="99"/>
    </location>
</feature>
<protein>
    <recommendedName>
        <fullName evidence="6">G-protein coupled receptors family 1 profile domain-containing protein</fullName>
    </recommendedName>
</protein>
<keyword evidence="8" id="KW-1185">Reference proteome</keyword>
<dbReference type="EMBL" id="JAIWYP010000010">
    <property type="protein sequence ID" value="KAH3752377.1"/>
    <property type="molecule type" value="Genomic_DNA"/>
</dbReference>
<feature type="transmembrane region" description="Helical" evidence="5">
    <location>
        <begin position="120"/>
        <end position="139"/>
    </location>
</feature>
<name>A0A9D4DQP3_DREPO</name>
<evidence type="ECO:0000313" key="7">
    <source>
        <dbReference type="EMBL" id="KAH3752377.1"/>
    </source>
</evidence>
<dbReference type="GO" id="GO:0008188">
    <property type="term" value="F:neuropeptide receptor activity"/>
    <property type="evidence" value="ECO:0007669"/>
    <property type="project" value="InterPro"/>
</dbReference>
<sequence length="164" mass="18434">MEKTEQLVFLLILFVTIVVGNVMILAAIVVSRKRKSRMNMFIINLACADLAVGCVLVLTDIVWKLTITWYAGNVGCKLVKFAQCVATYGATYSLVALSIDRLDAIARPMSINNVERQCRLLIGLVWIFAGFFSSPMLFMSEEVVVSGTRQCWVGLQMDIWMWQV</sequence>
<evidence type="ECO:0000256" key="5">
    <source>
        <dbReference type="SAM" id="Phobius"/>
    </source>
</evidence>
<dbReference type="SUPFAM" id="SSF81321">
    <property type="entry name" value="Family A G protein-coupled receptor-like"/>
    <property type="match status" value="1"/>
</dbReference>
<dbReference type="Gene3D" id="1.20.1070.10">
    <property type="entry name" value="Rhodopsin 7-helix transmembrane proteins"/>
    <property type="match status" value="1"/>
</dbReference>
<proteinExistence type="predicted"/>
<dbReference type="PANTHER" id="PTHR24244">
    <property type="entry name" value="NEUROPEPTIDE S RECEPTOR"/>
    <property type="match status" value="1"/>
</dbReference>
<dbReference type="InterPro" id="IPR017452">
    <property type="entry name" value="GPCR_Rhodpsn_7TM"/>
</dbReference>
<feature type="transmembrane region" description="Helical" evidence="5">
    <location>
        <begin position="41"/>
        <end position="58"/>
    </location>
</feature>
<keyword evidence="2 5" id="KW-0812">Transmembrane</keyword>
<evidence type="ECO:0000259" key="6">
    <source>
        <dbReference type="PROSITE" id="PS50262"/>
    </source>
</evidence>
<evidence type="ECO:0000256" key="3">
    <source>
        <dbReference type="ARBA" id="ARBA00022989"/>
    </source>
</evidence>
<evidence type="ECO:0000313" key="8">
    <source>
        <dbReference type="Proteomes" id="UP000828390"/>
    </source>
</evidence>
<dbReference type="InterPro" id="IPR000276">
    <property type="entry name" value="GPCR_Rhodpsn"/>
</dbReference>
<dbReference type="Pfam" id="PF00001">
    <property type="entry name" value="7tm_1"/>
    <property type="match status" value="1"/>
</dbReference>
<evidence type="ECO:0000256" key="2">
    <source>
        <dbReference type="ARBA" id="ARBA00022692"/>
    </source>
</evidence>
<dbReference type="GO" id="GO:0016020">
    <property type="term" value="C:membrane"/>
    <property type="evidence" value="ECO:0007669"/>
    <property type="project" value="UniProtKB-SubCell"/>
</dbReference>
<dbReference type="PRINTS" id="PR00237">
    <property type="entry name" value="GPCRRHODOPSN"/>
</dbReference>